<dbReference type="GO" id="GO:0071226">
    <property type="term" value="P:cellular response to molecule of fungal origin"/>
    <property type="evidence" value="ECO:0007669"/>
    <property type="project" value="InterPro"/>
</dbReference>
<reference evidence="3 4" key="1">
    <citation type="submission" date="2024-04" db="EMBL/GenBank/DDBJ databases">
        <authorList>
            <consortium name="Genoscope - CEA"/>
            <person name="William W."/>
        </authorList>
    </citation>
    <scope>NUCLEOTIDE SEQUENCE [LARGE SCALE GENOMIC DNA]</scope>
</reference>
<feature type="compositionally biased region" description="Basic and acidic residues" evidence="1">
    <location>
        <begin position="517"/>
        <end position="530"/>
    </location>
</feature>
<dbReference type="PANTHER" id="PTHR47218">
    <property type="entry name" value="C-TYPE LECTIN DOMAIN FAMILY 7 MEMBER A"/>
    <property type="match status" value="1"/>
</dbReference>
<feature type="compositionally biased region" description="Low complexity" evidence="1">
    <location>
        <begin position="153"/>
        <end position="167"/>
    </location>
</feature>
<feature type="region of interest" description="Disordered" evidence="1">
    <location>
        <begin position="150"/>
        <end position="170"/>
    </location>
</feature>
<evidence type="ECO:0000313" key="4">
    <source>
        <dbReference type="Proteomes" id="UP001497497"/>
    </source>
</evidence>
<keyword evidence="4" id="KW-1185">Reference proteome</keyword>
<dbReference type="Proteomes" id="UP001497497">
    <property type="component" value="Unassembled WGS sequence"/>
</dbReference>
<feature type="compositionally biased region" description="Basic and acidic residues" evidence="1">
    <location>
        <begin position="656"/>
        <end position="666"/>
    </location>
</feature>
<dbReference type="EMBL" id="CAXITT010000305">
    <property type="protein sequence ID" value="CAL1538586.1"/>
    <property type="molecule type" value="Genomic_DNA"/>
</dbReference>
<dbReference type="SMART" id="SM00034">
    <property type="entry name" value="CLECT"/>
    <property type="match status" value="1"/>
</dbReference>
<dbReference type="InterPro" id="IPR016186">
    <property type="entry name" value="C-type_lectin-like/link_sf"/>
</dbReference>
<protein>
    <recommendedName>
        <fullName evidence="2">C-type lectin domain-containing protein</fullName>
    </recommendedName>
</protein>
<dbReference type="Gene3D" id="3.10.100.10">
    <property type="entry name" value="Mannose-Binding Protein A, subunit A"/>
    <property type="match status" value="1"/>
</dbReference>
<proteinExistence type="predicted"/>
<feature type="compositionally biased region" description="Polar residues" evidence="1">
    <location>
        <begin position="485"/>
        <end position="496"/>
    </location>
</feature>
<name>A0AAV2HWU6_LYMST</name>
<evidence type="ECO:0000256" key="1">
    <source>
        <dbReference type="SAM" id="MobiDB-lite"/>
    </source>
</evidence>
<organism evidence="3 4">
    <name type="scientific">Lymnaea stagnalis</name>
    <name type="common">Great pond snail</name>
    <name type="synonym">Helix stagnalis</name>
    <dbReference type="NCBI Taxonomy" id="6523"/>
    <lineage>
        <taxon>Eukaryota</taxon>
        <taxon>Metazoa</taxon>
        <taxon>Spiralia</taxon>
        <taxon>Lophotrochozoa</taxon>
        <taxon>Mollusca</taxon>
        <taxon>Gastropoda</taxon>
        <taxon>Heterobranchia</taxon>
        <taxon>Euthyneura</taxon>
        <taxon>Panpulmonata</taxon>
        <taxon>Hygrophila</taxon>
        <taxon>Lymnaeoidea</taxon>
        <taxon>Lymnaeidae</taxon>
        <taxon>Lymnaea</taxon>
    </lineage>
</organism>
<dbReference type="CDD" id="cd00037">
    <property type="entry name" value="CLECT"/>
    <property type="match status" value="1"/>
</dbReference>
<evidence type="ECO:0000313" key="3">
    <source>
        <dbReference type="EMBL" id="CAL1538586.1"/>
    </source>
</evidence>
<dbReference type="PANTHER" id="PTHR47218:SF2">
    <property type="entry name" value="C-TYPE LECTIN DOMAIN-CONTAINING PROTEIN"/>
    <property type="match status" value="1"/>
</dbReference>
<dbReference type="InterPro" id="IPR001304">
    <property type="entry name" value="C-type_lectin-like"/>
</dbReference>
<accession>A0AAV2HWU6</accession>
<feature type="region of interest" description="Disordered" evidence="1">
    <location>
        <begin position="422"/>
        <end position="577"/>
    </location>
</feature>
<feature type="region of interest" description="Disordered" evidence="1">
    <location>
        <begin position="588"/>
        <end position="607"/>
    </location>
</feature>
<feature type="domain" description="C-type lectin" evidence="2">
    <location>
        <begin position="246"/>
        <end position="366"/>
    </location>
</feature>
<feature type="compositionally biased region" description="Low complexity" evidence="1">
    <location>
        <begin position="540"/>
        <end position="553"/>
    </location>
</feature>
<dbReference type="Pfam" id="PF00059">
    <property type="entry name" value="Lectin_C"/>
    <property type="match status" value="1"/>
</dbReference>
<feature type="region of interest" description="Disordered" evidence="1">
    <location>
        <begin position="613"/>
        <end position="666"/>
    </location>
</feature>
<feature type="compositionally biased region" description="Low complexity" evidence="1">
    <location>
        <begin position="620"/>
        <end position="637"/>
    </location>
</feature>
<dbReference type="PROSITE" id="PS50041">
    <property type="entry name" value="C_TYPE_LECTIN_2"/>
    <property type="match status" value="1"/>
</dbReference>
<dbReference type="InterPro" id="IPR042808">
    <property type="entry name" value="CLEC7A"/>
</dbReference>
<dbReference type="AlphaFoldDB" id="A0AAV2HWU6"/>
<sequence length="685" mass="74323">MSVSNGCQLYTISDQCQQGWYQVEHKCILLPNKMARKQVAASDGCKHLGGNLLSDPISDQVKECILRKSSTEIWIDNVGGKPQQCGIMNLTSQRIIRVRCNQTMTTPRSYVCESNSSSATYTATLENIITQTSTSDIGFPTLSTKVTPRPAVSYTTSGTNNTNLTSTDQAHTDMNTNGPVAWTTPLGSPTTATTGAEDIRPSTAEVPIFPNQTEFGNEPTKQKEAGKGLLETASTGILCPPGFDWIHQACYKFVQDELDWDKAFTYCKASNGDLSKIISPREKDNIQKYLASRYPSIQSWWMGFKGESTTEWAWLDGTAVDPNMIPWNNPYLGTLKRELCGTIETKDAKLQISGSICSTAKPFICEYHAMTPRHEVSSTTLAVPIQDSGANIDMSSITTLYREEMEVTTEVSTPRHEVSFTSTEMPFQEFGPNTDRDSDTTLTDMDSDTTLNREQTEVSTEASMTADWIATTTSTATPRADDKAPTTSEVPSTPKQTVLLKELTKDTGGVGATSLPEQKKDPRMDGERSESPATSAVPFTSTTSGNLLTTSNGEHVIDREGNHTQNSSTGAGMVKPRPADVLTRKSIGTAAPPRQPLPTSSDGVDQAHTYLSENGSSAWTTSFGSTITSTTGSEDSGPPAAEVPNFTKQADLLNEPTKETGAEKGIVDKLTSPKHLLKLFKILSI</sequence>
<comment type="caution">
    <text evidence="3">The sequence shown here is derived from an EMBL/GenBank/DDBJ whole genome shotgun (WGS) entry which is preliminary data.</text>
</comment>
<feature type="compositionally biased region" description="Low complexity" evidence="1">
    <location>
        <begin position="440"/>
        <end position="450"/>
    </location>
</feature>
<feature type="compositionally biased region" description="Polar residues" evidence="1">
    <location>
        <begin position="597"/>
        <end position="607"/>
    </location>
</feature>
<gene>
    <name evidence="3" type="ORF">GSLYS_00012407001</name>
</gene>
<evidence type="ECO:0000259" key="2">
    <source>
        <dbReference type="PROSITE" id="PS50041"/>
    </source>
</evidence>
<dbReference type="GO" id="GO:0001872">
    <property type="term" value="F:(1-&gt;3)-beta-D-glucan binding"/>
    <property type="evidence" value="ECO:0007669"/>
    <property type="project" value="InterPro"/>
</dbReference>
<dbReference type="SUPFAM" id="SSF56436">
    <property type="entry name" value="C-type lectin-like"/>
    <property type="match status" value="2"/>
</dbReference>
<dbReference type="InterPro" id="IPR016187">
    <property type="entry name" value="CTDL_fold"/>
</dbReference>